<keyword evidence="6" id="KW-1185">Reference proteome</keyword>
<dbReference type="SMART" id="SM00342">
    <property type="entry name" value="HTH_ARAC"/>
    <property type="match status" value="1"/>
</dbReference>
<dbReference type="Proteomes" id="UP001501414">
    <property type="component" value="Unassembled WGS sequence"/>
</dbReference>
<organism evidence="5 6">
    <name type="scientific">Pseudonocardia kongjuensis</name>
    <dbReference type="NCBI Taxonomy" id="102227"/>
    <lineage>
        <taxon>Bacteria</taxon>
        <taxon>Bacillati</taxon>
        <taxon>Actinomycetota</taxon>
        <taxon>Actinomycetes</taxon>
        <taxon>Pseudonocardiales</taxon>
        <taxon>Pseudonocardiaceae</taxon>
        <taxon>Pseudonocardia</taxon>
    </lineage>
</organism>
<dbReference type="SUPFAM" id="SSF52317">
    <property type="entry name" value="Class I glutamine amidotransferase-like"/>
    <property type="match status" value="1"/>
</dbReference>
<evidence type="ECO:0000256" key="3">
    <source>
        <dbReference type="ARBA" id="ARBA00023163"/>
    </source>
</evidence>
<sequence>MADVQGGSPRERVAVAVFDGVELLDVTGPVQVFSTADRLASGPGRYRPVLVAERPGTVRSAAGPELVAQRSWDEAVGTLVVPGGLEAGGDGVRPMLDGPLVELLARSGRGAARILSVCTGAHVLAAAGLLDGRRATTHWATAAALAAEHPRVRVTPDALFVRDGPVWTSAGVASGIDLALAVVALDRGPDIARRVAQWMVVHLNRPGGQSQFSAHLGPRVPLSDRLAGLLAWISAHPTQDLSADALARRLGVGPRHLARLFRRELGDTPAAHVEKVRLQVALDLLVRTDTALPGVATAAGFGSTTALHRCVVRRHGVSPGEYRRRFGAGPATD</sequence>
<dbReference type="InterPro" id="IPR018060">
    <property type="entry name" value="HTH_AraC"/>
</dbReference>
<accession>A0ABN1Y382</accession>
<feature type="domain" description="HTH araC/xylS-type" evidence="4">
    <location>
        <begin position="227"/>
        <end position="325"/>
    </location>
</feature>
<dbReference type="Pfam" id="PF12833">
    <property type="entry name" value="HTH_18"/>
    <property type="match status" value="1"/>
</dbReference>
<keyword evidence="3" id="KW-0804">Transcription</keyword>
<evidence type="ECO:0000313" key="6">
    <source>
        <dbReference type="Proteomes" id="UP001501414"/>
    </source>
</evidence>
<proteinExistence type="predicted"/>
<dbReference type="InterPro" id="IPR029062">
    <property type="entry name" value="Class_I_gatase-like"/>
</dbReference>
<dbReference type="InterPro" id="IPR052158">
    <property type="entry name" value="INH-QAR"/>
</dbReference>
<name>A0ABN1Y382_9PSEU</name>
<dbReference type="InterPro" id="IPR009057">
    <property type="entry name" value="Homeodomain-like_sf"/>
</dbReference>
<dbReference type="InterPro" id="IPR018062">
    <property type="entry name" value="HTH_AraC-typ_CS"/>
</dbReference>
<evidence type="ECO:0000259" key="4">
    <source>
        <dbReference type="PROSITE" id="PS01124"/>
    </source>
</evidence>
<dbReference type="Gene3D" id="1.10.10.60">
    <property type="entry name" value="Homeodomain-like"/>
    <property type="match status" value="1"/>
</dbReference>
<dbReference type="Pfam" id="PF01965">
    <property type="entry name" value="DJ-1_PfpI"/>
    <property type="match status" value="1"/>
</dbReference>
<dbReference type="SUPFAM" id="SSF46689">
    <property type="entry name" value="Homeodomain-like"/>
    <property type="match status" value="2"/>
</dbReference>
<protein>
    <submittedName>
        <fullName evidence="5">GlxA family transcriptional regulator</fullName>
    </submittedName>
</protein>
<reference evidence="5 6" key="1">
    <citation type="journal article" date="2019" name="Int. J. Syst. Evol. Microbiol.">
        <title>The Global Catalogue of Microorganisms (GCM) 10K type strain sequencing project: providing services to taxonomists for standard genome sequencing and annotation.</title>
        <authorList>
            <consortium name="The Broad Institute Genomics Platform"/>
            <consortium name="The Broad Institute Genome Sequencing Center for Infectious Disease"/>
            <person name="Wu L."/>
            <person name="Ma J."/>
        </authorList>
    </citation>
    <scope>NUCLEOTIDE SEQUENCE [LARGE SCALE GENOMIC DNA]</scope>
    <source>
        <strain evidence="5 6">JCM 11896</strain>
    </source>
</reference>
<dbReference type="PANTHER" id="PTHR43130">
    <property type="entry name" value="ARAC-FAMILY TRANSCRIPTIONAL REGULATOR"/>
    <property type="match status" value="1"/>
</dbReference>
<evidence type="ECO:0000313" key="5">
    <source>
        <dbReference type="EMBL" id="GAA1394979.1"/>
    </source>
</evidence>
<gene>
    <name evidence="5" type="ORF">GCM10009613_43950</name>
</gene>
<evidence type="ECO:0000256" key="2">
    <source>
        <dbReference type="ARBA" id="ARBA00023125"/>
    </source>
</evidence>
<evidence type="ECO:0000256" key="1">
    <source>
        <dbReference type="ARBA" id="ARBA00023015"/>
    </source>
</evidence>
<dbReference type="InterPro" id="IPR002818">
    <property type="entry name" value="DJ-1/PfpI"/>
</dbReference>
<dbReference type="PROSITE" id="PS00041">
    <property type="entry name" value="HTH_ARAC_FAMILY_1"/>
    <property type="match status" value="1"/>
</dbReference>
<comment type="caution">
    <text evidence="5">The sequence shown here is derived from an EMBL/GenBank/DDBJ whole genome shotgun (WGS) entry which is preliminary data.</text>
</comment>
<dbReference type="Gene3D" id="3.40.50.880">
    <property type="match status" value="1"/>
</dbReference>
<dbReference type="CDD" id="cd03137">
    <property type="entry name" value="GATase1_AraC_1"/>
    <property type="match status" value="1"/>
</dbReference>
<dbReference type="EMBL" id="BAAAJK010000027">
    <property type="protein sequence ID" value="GAA1394979.1"/>
    <property type="molecule type" value="Genomic_DNA"/>
</dbReference>
<dbReference type="PANTHER" id="PTHR43130:SF3">
    <property type="entry name" value="HTH-TYPE TRANSCRIPTIONAL REGULATOR RV1931C"/>
    <property type="match status" value="1"/>
</dbReference>
<keyword evidence="1" id="KW-0805">Transcription regulation</keyword>
<keyword evidence="2" id="KW-0238">DNA-binding</keyword>
<dbReference type="PROSITE" id="PS01124">
    <property type="entry name" value="HTH_ARAC_FAMILY_2"/>
    <property type="match status" value="1"/>
</dbReference>